<evidence type="ECO:0000313" key="4">
    <source>
        <dbReference type="Ensembl" id="ENSEBUP00000027607.1"/>
    </source>
</evidence>
<dbReference type="PROSITE" id="PS51408">
    <property type="entry name" value="TRANSFERRIN_LIKE_4"/>
    <property type="match status" value="1"/>
</dbReference>
<dbReference type="FunFam" id="3.40.190.10:FF:000095">
    <property type="entry name" value="Lactotransferrin"/>
    <property type="match status" value="1"/>
</dbReference>
<keyword evidence="2" id="KW-0964">Secreted</keyword>
<dbReference type="GO" id="GO:0005886">
    <property type="term" value="C:plasma membrane"/>
    <property type="evidence" value="ECO:0007669"/>
    <property type="project" value="TreeGrafter"/>
</dbReference>
<dbReference type="AlphaFoldDB" id="A0A8C4RBB5"/>
<name>A0A8C4RBB5_EPTBU</name>
<organism evidence="4 5">
    <name type="scientific">Eptatretus burgeri</name>
    <name type="common">Inshore hagfish</name>
    <dbReference type="NCBI Taxonomy" id="7764"/>
    <lineage>
        <taxon>Eukaryota</taxon>
        <taxon>Metazoa</taxon>
        <taxon>Chordata</taxon>
        <taxon>Craniata</taxon>
        <taxon>Vertebrata</taxon>
        <taxon>Cyclostomata</taxon>
        <taxon>Myxini</taxon>
        <taxon>Myxiniformes</taxon>
        <taxon>Myxinidae</taxon>
        <taxon>Eptatretinae</taxon>
        <taxon>Eptatretus</taxon>
    </lineage>
</organism>
<dbReference type="GO" id="GO:0005615">
    <property type="term" value="C:extracellular space"/>
    <property type="evidence" value="ECO:0007669"/>
    <property type="project" value="TreeGrafter"/>
</dbReference>
<dbReference type="PANTHER" id="PTHR11485">
    <property type="entry name" value="TRANSFERRIN"/>
    <property type="match status" value="1"/>
</dbReference>
<protein>
    <recommendedName>
        <fullName evidence="3">Transferrin-like domain-containing protein</fullName>
    </recommendedName>
</protein>
<comment type="subcellular location">
    <subcellularLocation>
        <location evidence="1">Secreted</location>
    </subcellularLocation>
</comment>
<dbReference type="PANTHER" id="PTHR11485:SF29">
    <property type="entry name" value="TRANSFERRIN 2"/>
    <property type="match status" value="1"/>
</dbReference>
<evidence type="ECO:0000256" key="2">
    <source>
        <dbReference type="ARBA" id="ARBA00022525"/>
    </source>
</evidence>
<dbReference type="Ensembl" id="ENSEBUT00000028183.1">
    <property type="protein sequence ID" value="ENSEBUP00000027607.1"/>
    <property type="gene ID" value="ENSEBUG00000016901.1"/>
</dbReference>
<reference evidence="4" key="2">
    <citation type="submission" date="2025-09" db="UniProtKB">
        <authorList>
            <consortium name="Ensembl"/>
        </authorList>
    </citation>
    <scope>IDENTIFICATION</scope>
</reference>
<dbReference type="Pfam" id="PF00405">
    <property type="entry name" value="Transferrin"/>
    <property type="match status" value="2"/>
</dbReference>
<dbReference type="SMART" id="SM00094">
    <property type="entry name" value="TR_FER"/>
    <property type="match status" value="1"/>
</dbReference>
<dbReference type="OMA" id="CAGNEAG"/>
<dbReference type="GO" id="GO:0006826">
    <property type="term" value="P:iron ion transport"/>
    <property type="evidence" value="ECO:0007669"/>
    <property type="project" value="TreeGrafter"/>
</dbReference>
<dbReference type="SUPFAM" id="SSF53850">
    <property type="entry name" value="Periplasmic binding protein-like II"/>
    <property type="match status" value="2"/>
</dbReference>
<evidence type="ECO:0000256" key="1">
    <source>
        <dbReference type="ARBA" id="ARBA00004613"/>
    </source>
</evidence>
<evidence type="ECO:0000313" key="5">
    <source>
        <dbReference type="Proteomes" id="UP000694388"/>
    </source>
</evidence>
<dbReference type="Gene3D" id="3.40.190.10">
    <property type="entry name" value="Periplasmic binding protein-like II"/>
    <property type="match status" value="3"/>
</dbReference>
<dbReference type="Proteomes" id="UP000694388">
    <property type="component" value="Unplaced"/>
</dbReference>
<keyword evidence="5" id="KW-1185">Reference proteome</keyword>
<reference evidence="4" key="1">
    <citation type="submission" date="2025-08" db="UniProtKB">
        <authorList>
            <consortium name="Ensembl"/>
        </authorList>
    </citation>
    <scope>IDENTIFICATION</scope>
</reference>
<dbReference type="GO" id="GO:0005769">
    <property type="term" value="C:early endosome"/>
    <property type="evidence" value="ECO:0007669"/>
    <property type="project" value="TreeGrafter"/>
</dbReference>
<proteinExistence type="predicted"/>
<dbReference type="InterPro" id="IPR001156">
    <property type="entry name" value="Transferrin-like_dom"/>
</dbReference>
<evidence type="ECO:0000259" key="3">
    <source>
        <dbReference type="PROSITE" id="PS51408"/>
    </source>
</evidence>
<sequence>MDESPIGGKLVRTIGRSSHFCLAPHTVWINCSYTFPQMFLSFLKTINFPGYLTLTKVSSFGQKLFGVQGSHKDIFELFSSSKFSGSNLMFKDSTVSLFHLPEGLDYRGYLGNKYVTAVESLVQKKGKKTKALRWCCIGDSEKQKCDAWDPSKKKLQCVSSSTVENCIWKIKVGEADVMSLDGGHIYTAGKCGLVPVMSEYYSTGKYYAVAVVRKTNHNITLRELAGKSTCHTGVNRTAGWNVPIGRLVQMGKISKCDIVPASNYFGPGCAPGAPLDSNLCKKCVGSGVNIVGDSDTDKCKRSSSERYSGYSGAFRCMAEGAGDVAFVKHLTVPENTDGANPAPWANNLKSSDFELLCIDGTRAPITDYLKCNLALSPAHAVFSRLEMKERVHDFLLKSQKKYGHGGSQENIFSMFSSADYVEKDLLFKDSTQCLVSIETNNYKDFLGDYFKSMEGLNACAPSGESGLIETCEFDVCHIPKKV</sequence>
<dbReference type="GeneTree" id="ENSGT00940000156055"/>
<dbReference type="PRINTS" id="PR00422">
    <property type="entry name" value="TRANSFERRIN"/>
</dbReference>
<accession>A0A8C4RBB5</accession>
<dbReference type="GO" id="GO:0055037">
    <property type="term" value="C:recycling endosome"/>
    <property type="evidence" value="ECO:0007669"/>
    <property type="project" value="TreeGrafter"/>
</dbReference>
<feature type="domain" description="Transferrin-like" evidence="3">
    <location>
        <begin position="132"/>
        <end position="458"/>
    </location>
</feature>